<dbReference type="InterPro" id="IPR050786">
    <property type="entry name" value="EFG1_rRNA-proc"/>
</dbReference>
<evidence type="ECO:0000256" key="9">
    <source>
        <dbReference type="SAM" id="MobiDB-lite"/>
    </source>
</evidence>
<dbReference type="InterPro" id="IPR019310">
    <property type="entry name" value="Efg1"/>
</dbReference>
<keyword evidence="6 8" id="KW-0175">Coiled coil</keyword>
<gene>
    <name evidence="10" type="ORF">PHYBLDRAFT_161431</name>
</gene>
<evidence type="ECO:0000256" key="5">
    <source>
        <dbReference type="ARBA" id="ARBA00022552"/>
    </source>
</evidence>
<feature type="compositionally biased region" description="Basic and acidic residues" evidence="9">
    <location>
        <begin position="227"/>
        <end position="237"/>
    </location>
</feature>
<dbReference type="GO" id="GO:0000462">
    <property type="term" value="P:maturation of SSU-rRNA from tricistronic rRNA transcript (SSU-rRNA, 5.8S rRNA, LSU-rRNA)"/>
    <property type="evidence" value="ECO:0007669"/>
    <property type="project" value="TreeGrafter"/>
</dbReference>
<evidence type="ECO:0000256" key="4">
    <source>
        <dbReference type="ARBA" id="ARBA00019827"/>
    </source>
</evidence>
<sequence>MNQTKQPTQGSNTTQNEPRQKYGKQKTNKGKSLDSMSKIKKRIRDVSRTLKKGARTAKIRVESERRIRALEYELGEKTIDAQEQKNATAYHQVKHIERKKAERKLAQATSALEAASEEDKEEAEKLVEERKIDLLYTKHFPKSLPYVSIISKSDEKKQNTTREEVREKIRESIKNGEDFTDMQKFYRDKCRAWLEKSKKIPAAKPVDVDEEAPVDDKMDEDEDSDAEKDSKKDDFFE</sequence>
<dbReference type="FunCoup" id="A0A167R3X1">
    <property type="interactions" value="59"/>
</dbReference>
<feature type="region of interest" description="Disordered" evidence="9">
    <location>
        <begin position="201"/>
        <end position="237"/>
    </location>
</feature>
<feature type="compositionally biased region" description="Polar residues" evidence="9">
    <location>
        <begin position="1"/>
        <end position="17"/>
    </location>
</feature>
<comment type="subcellular location">
    <subcellularLocation>
        <location evidence="1">Nucleus</location>
        <location evidence="1">Nucleolus</location>
    </subcellularLocation>
</comment>
<dbReference type="Proteomes" id="UP000077315">
    <property type="component" value="Unassembled WGS sequence"/>
</dbReference>
<organism evidence="10 11">
    <name type="scientific">Phycomyces blakesleeanus (strain ATCC 8743b / DSM 1359 / FGSC 10004 / NBRC 33097 / NRRL 1555)</name>
    <dbReference type="NCBI Taxonomy" id="763407"/>
    <lineage>
        <taxon>Eukaryota</taxon>
        <taxon>Fungi</taxon>
        <taxon>Fungi incertae sedis</taxon>
        <taxon>Mucoromycota</taxon>
        <taxon>Mucoromycotina</taxon>
        <taxon>Mucoromycetes</taxon>
        <taxon>Mucorales</taxon>
        <taxon>Phycomycetaceae</taxon>
        <taxon>Phycomyces</taxon>
    </lineage>
</organism>
<dbReference type="VEuPathDB" id="FungiDB:PHYBLDRAFT_161431"/>
<dbReference type="STRING" id="763407.A0A167R3X1"/>
<feature type="region of interest" description="Disordered" evidence="9">
    <location>
        <begin position="1"/>
        <end position="45"/>
    </location>
</feature>
<keyword evidence="11" id="KW-1185">Reference proteome</keyword>
<dbReference type="Pfam" id="PF10153">
    <property type="entry name" value="Efg1"/>
    <property type="match status" value="1"/>
</dbReference>
<keyword evidence="7" id="KW-0539">Nucleus</keyword>
<dbReference type="PANTHER" id="PTHR33911:SF1">
    <property type="entry name" value="RRNA-PROCESSING PROTEIN EFG1"/>
    <property type="match status" value="1"/>
</dbReference>
<evidence type="ECO:0000256" key="2">
    <source>
        <dbReference type="ARBA" id="ARBA00006916"/>
    </source>
</evidence>
<evidence type="ECO:0000256" key="8">
    <source>
        <dbReference type="SAM" id="Coils"/>
    </source>
</evidence>
<protein>
    <recommendedName>
        <fullName evidence="3">rRNA-processing protein EFG1</fullName>
    </recommendedName>
    <alternativeName>
        <fullName evidence="4">rRNA-processing protein efg1</fullName>
    </alternativeName>
</protein>
<comment type="similarity">
    <text evidence="2">Belongs to the EFG1 family.</text>
</comment>
<dbReference type="EMBL" id="KV440971">
    <property type="protein sequence ID" value="OAD80789.1"/>
    <property type="molecule type" value="Genomic_DNA"/>
</dbReference>
<dbReference type="PANTHER" id="PTHR33911">
    <property type="entry name" value="RRNA-PROCESSING PROTEIN EFG1"/>
    <property type="match status" value="1"/>
</dbReference>
<evidence type="ECO:0000256" key="3">
    <source>
        <dbReference type="ARBA" id="ARBA00018689"/>
    </source>
</evidence>
<dbReference type="GO" id="GO:0005730">
    <property type="term" value="C:nucleolus"/>
    <property type="evidence" value="ECO:0007669"/>
    <property type="project" value="UniProtKB-SubCell"/>
</dbReference>
<accession>A0A167R3X1</accession>
<evidence type="ECO:0000256" key="6">
    <source>
        <dbReference type="ARBA" id="ARBA00023054"/>
    </source>
</evidence>
<feature type="compositionally biased region" description="Acidic residues" evidence="9">
    <location>
        <begin position="208"/>
        <end position="226"/>
    </location>
</feature>
<evidence type="ECO:0000313" key="11">
    <source>
        <dbReference type="Proteomes" id="UP000077315"/>
    </source>
</evidence>
<name>A0A167R3X1_PHYB8</name>
<dbReference type="GeneID" id="28995306"/>
<dbReference type="RefSeq" id="XP_018298829.1">
    <property type="nucleotide sequence ID" value="XM_018434400.1"/>
</dbReference>
<reference evidence="11" key="1">
    <citation type="submission" date="2015-06" db="EMBL/GenBank/DDBJ databases">
        <title>Expansion of signal transduction pathways in fungi by whole-genome duplication.</title>
        <authorList>
            <consortium name="DOE Joint Genome Institute"/>
            <person name="Corrochano L.M."/>
            <person name="Kuo A."/>
            <person name="Marcet-Houben M."/>
            <person name="Polaino S."/>
            <person name="Salamov A."/>
            <person name="Villalobos J.M."/>
            <person name="Alvarez M.I."/>
            <person name="Avalos J."/>
            <person name="Benito E.P."/>
            <person name="Benoit I."/>
            <person name="Burger G."/>
            <person name="Camino L.P."/>
            <person name="Canovas D."/>
            <person name="Cerda-Olmedo E."/>
            <person name="Cheng J.-F."/>
            <person name="Dominguez A."/>
            <person name="Elias M."/>
            <person name="Eslava A.P."/>
            <person name="Glaser F."/>
            <person name="Grimwood J."/>
            <person name="Gutierrez G."/>
            <person name="Heitman J."/>
            <person name="Henrissat B."/>
            <person name="Iturriaga E.A."/>
            <person name="Lang B.F."/>
            <person name="Lavin J.L."/>
            <person name="Lee S."/>
            <person name="Li W."/>
            <person name="Lindquist E."/>
            <person name="Lopez-Garcia S."/>
            <person name="Luque E.M."/>
            <person name="Marcos A.T."/>
            <person name="Martin J."/>
            <person name="McCluskey K."/>
            <person name="Medina H.R."/>
            <person name="Miralles-Duran A."/>
            <person name="Miyazaki A."/>
            <person name="Munoz-Torres E."/>
            <person name="Oguiza J.A."/>
            <person name="Ohm R."/>
            <person name="Olmedo M."/>
            <person name="Orejas M."/>
            <person name="Ortiz-Castellanos L."/>
            <person name="Pisabarro A.G."/>
            <person name="Rodriguez-Romero J."/>
            <person name="Ruiz-Herrera J."/>
            <person name="Ruiz-Vazquez R."/>
            <person name="Sanz C."/>
            <person name="Schackwitz W."/>
            <person name="Schmutz J."/>
            <person name="Shahriari M."/>
            <person name="Shelest E."/>
            <person name="Silva-Franco F."/>
            <person name="Soanes D."/>
            <person name="Syed K."/>
            <person name="Tagua V.G."/>
            <person name="Talbot N.J."/>
            <person name="Thon M."/>
            <person name="De vries R.P."/>
            <person name="Wiebenga A."/>
            <person name="Yadav J.S."/>
            <person name="Braun E.L."/>
            <person name="Baker S."/>
            <person name="Garre V."/>
            <person name="Horwitz B."/>
            <person name="Torres-Martinez S."/>
            <person name="Idnurm A."/>
            <person name="Herrera-Estrella A."/>
            <person name="Gabaldon T."/>
            <person name="Grigoriev I.V."/>
        </authorList>
    </citation>
    <scope>NUCLEOTIDE SEQUENCE [LARGE SCALE GENOMIC DNA]</scope>
    <source>
        <strain evidence="11">NRRL 1555(-)</strain>
    </source>
</reference>
<dbReference type="OrthoDB" id="47732at2759"/>
<proteinExistence type="inferred from homology"/>
<keyword evidence="5" id="KW-0698">rRNA processing</keyword>
<evidence type="ECO:0000256" key="7">
    <source>
        <dbReference type="ARBA" id="ARBA00023242"/>
    </source>
</evidence>
<evidence type="ECO:0000313" key="10">
    <source>
        <dbReference type="EMBL" id="OAD80789.1"/>
    </source>
</evidence>
<evidence type="ECO:0000256" key="1">
    <source>
        <dbReference type="ARBA" id="ARBA00004604"/>
    </source>
</evidence>
<dbReference type="InParanoid" id="A0A167R3X1"/>
<dbReference type="GO" id="GO:0030688">
    <property type="term" value="C:preribosome, small subunit precursor"/>
    <property type="evidence" value="ECO:0007669"/>
    <property type="project" value="TreeGrafter"/>
</dbReference>
<feature type="coiled-coil region" evidence="8">
    <location>
        <begin position="98"/>
        <end position="129"/>
    </location>
</feature>
<dbReference type="AlphaFoldDB" id="A0A167R3X1"/>